<protein>
    <recommendedName>
        <fullName evidence="1">VOC domain-containing protein</fullName>
    </recommendedName>
</protein>
<reference evidence="2 4" key="1">
    <citation type="submission" date="2014-03" db="EMBL/GenBank/DDBJ databases">
        <title>Genome sequence of Clostridium litorale W6, DSM 5388.</title>
        <authorList>
            <person name="Poehlein A."/>
            <person name="Jagirdar A."/>
            <person name="Khonsari B."/>
            <person name="Chibani C.M."/>
            <person name="Gutierrez Gutierrez D.A."/>
            <person name="Davydova E."/>
            <person name="Alghaithi H.S."/>
            <person name="Nair K.P."/>
            <person name="Dhamotharan K."/>
            <person name="Chandran L."/>
            <person name="G W."/>
            <person name="Daniel R."/>
        </authorList>
    </citation>
    <scope>NUCLEOTIDE SEQUENCE [LARGE SCALE GENOMIC DNA]</scope>
    <source>
        <strain evidence="2 4">W6</strain>
    </source>
</reference>
<name>A0A069RI28_PEPLI</name>
<evidence type="ECO:0000313" key="3">
    <source>
        <dbReference type="EMBL" id="KDR95344.1"/>
    </source>
</evidence>
<organism evidence="2 4">
    <name type="scientific">Peptoclostridium litorale DSM 5388</name>
    <dbReference type="NCBI Taxonomy" id="1121324"/>
    <lineage>
        <taxon>Bacteria</taxon>
        <taxon>Bacillati</taxon>
        <taxon>Bacillota</taxon>
        <taxon>Clostridia</taxon>
        <taxon>Peptostreptococcales</taxon>
        <taxon>Peptoclostridiaceae</taxon>
        <taxon>Peptoclostridium</taxon>
    </lineage>
</organism>
<dbReference type="AlphaFoldDB" id="A0A069RI28"/>
<evidence type="ECO:0000313" key="4">
    <source>
        <dbReference type="Proteomes" id="UP000027946"/>
    </source>
</evidence>
<comment type="caution">
    <text evidence="2">The sequence shown here is derived from an EMBL/GenBank/DDBJ whole genome shotgun (WGS) entry which is preliminary data.</text>
</comment>
<dbReference type="InterPro" id="IPR037523">
    <property type="entry name" value="VOC_core"/>
</dbReference>
<proteinExistence type="predicted"/>
<feature type="domain" description="VOC" evidence="1">
    <location>
        <begin position="199"/>
        <end position="337"/>
    </location>
</feature>
<dbReference type="InterPro" id="IPR029068">
    <property type="entry name" value="Glyas_Bleomycin-R_OHBP_Dase"/>
</dbReference>
<dbReference type="SUPFAM" id="SSF54593">
    <property type="entry name" value="Glyoxalase/Bleomycin resistance protein/Dihydroxybiphenyl dioxygenase"/>
    <property type="match status" value="1"/>
</dbReference>
<dbReference type="Proteomes" id="UP000027946">
    <property type="component" value="Unassembled WGS sequence"/>
</dbReference>
<evidence type="ECO:0000259" key="1">
    <source>
        <dbReference type="PROSITE" id="PS51819"/>
    </source>
</evidence>
<gene>
    <name evidence="3" type="ORF">CLIT_10c00710</name>
    <name evidence="2" type="ORF">CLIT_23c01890</name>
</gene>
<dbReference type="Gene3D" id="3.10.180.10">
    <property type="entry name" value="2,3-Dihydroxybiphenyl 1,2-Dioxygenase, domain 1"/>
    <property type="match status" value="1"/>
</dbReference>
<evidence type="ECO:0000313" key="2">
    <source>
        <dbReference type="EMBL" id="KDR93917.1"/>
    </source>
</evidence>
<dbReference type="PROSITE" id="PS51819">
    <property type="entry name" value="VOC"/>
    <property type="match status" value="1"/>
</dbReference>
<keyword evidence="4" id="KW-1185">Reference proteome</keyword>
<dbReference type="STRING" id="1121324.CLIT_10c00710"/>
<dbReference type="EMBL" id="JJMM01000026">
    <property type="protein sequence ID" value="KDR93917.1"/>
    <property type="molecule type" value="Genomic_DNA"/>
</dbReference>
<dbReference type="EMBL" id="JJMM01000010">
    <property type="protein sequence ID" value="KDR95344.1"/>
    <property type="molecule type" value="Genomic_DNA"/>
</dbReference>
<dbReference type="eggNOG" id="COG3185">
    <property type="taxonomic scope" value="Bacteria"/>
</dbReference>
<dbReference type="RefSeq" id="WP_038263489.1">
    <property type="nucleotide sequence ID" value="NZ_FSRH01000004.1"/>
</dbReference>
<dbReference type="OrthoDB" id="9788468at2"/>
<sequence length="360" mass="41233">MSEFKNDDKKLLEKVEKVKADRKKSGIDSLVGKLQFAVINVEMQYLNGAAQEMTEYTGYAPAYAFEDAASANIVMEEKSSADIIIRARKEGDNPFREYNDYPKSKSLINTRLETFAFLTDDIEKYFNIQKSRAISFLTDEIQDMGEYLYVQTEPSKYTGISTGIIQWKGEKGNYRTVNSNDIGIGFMVDKPDYANKIGFFDHAAIRVRACDRDNAIIEFMNITNYDFEFSIYVKSLNSITNVARLSAEEFALVFTSGIGPYESDEKSGPTEKFIHNYGPRVHHMAFITQDIEEIFEYLKYDGLEFLSELVGSEQEGLRQAFSQESKCTFIVNEYIQRYGKFDGFFTKGNVEELTRATEKQ</sequence>
<accession>A0A069RI28</accession>